<dbReference type="Pfam" id="PF01408">
    <property type="entry name" value="GFO_IDH_MocA"/>
    <property type="match status" value="1"/>
</dbReference>
<comment type="similarity">
    <text evidence="1">Belongs to the Gfo/Idh/MocA family.</text>
</comment>
<sequence>MFDAVRLTGNMSTPPSSLGLNPTNPARLRHWQLHYDPSSQIVNPPSVPKKPFAVGASGPPELNGRPLRFGILGAANIAPIALVLPARSHPDVVVYAVAARNLARAQAFAKKHEIEKAYEGYQALLDDPQVDVVYNPLPNGLHYEWTMKALAAGKHVLNEKPSANTAAETKEMFDLAAKKGVVLLDAYHYRFHPALKRAKAIIDSRELGKVKHVHVDMVLPSGMIREGDIRYDYSLGGGAMMDLGCYAMSCARYMSSADPISVIGTSHVAWVPKSEPQGYTRNVDRRMEATLAMPNDATISMSCDLAAPPTLGFIPQWPQIRTRVECMIGTLELFNHVMPTIYHSITVKIKGGATRVEKVYRQQQLEGGKAIVGEEWWTTYRFQLEALVDKIRGREPETWLTGEDSVATMEWIENVYEKAGLGSRPRSNYVA</sequence>
<dbReference type="AlphaFoldDB" id="A0A8H5B3Q9"/>
<dbReference type="SUPFAM" id="SSF51735">
    <property type="entry name" value="NAD(P)-binding Rossmann-fold domains"/>
    <property type="match status" value="1"/>
</dbReference>
<dbReference type="Pfam" id="PF22725">
    <property type="entry name" value="GFO_IDH_MocA_C3"/>
    <property type="match status" value="1"/>
</dbReference>
<comment type="caution">
    <text evidence="9">The sequence shown here is derived from an EMBL/GenBank/DDBJ whole genome shotgun (WGS) entry which is preliminary data.</text>
</comment>
<organism evidence="9 10">
    <name type="scientific">Psilocybe cf. subviscida</name>
    <dbReference type="NCBI Taxonomy" id="2480587"/>
    <lineage>
        <taxon>Eukaryota</taxon>
        <taxon>Fungi</taxon>
        <taxon>Dikarya</taxon>
        <taxon>Basidiomycota</taxon>
        <taxon>Agaricomycotina</taxon>
        <taxon>Agaricomycetes</taxon>
        <taxon>Agaricomycetidae</taxon>
        <taxon>Agaricales</taxon>
        <taxon>Agaricineae</taxon>
        <taxon>Strophariaceae</taxon>
        <taxon>Psilocybe</taxon>
    </lineage>
</organism>
<dbReference type="EMBL" id="JAACJJ010000042">
    <property type="protein sequence ID" value="KAF5316074.1"/>
    <property type="molecule type" value="Genomic_DNA"/>
</dbReference>
<accession>A0A8H5B3Q9</accession>
<dbReference type="InterPro" id="IPR055170">
    <property type="entry name" value="GFO_IDH_MocA-like_dom"/>
</dbReference>
<protein>
    <recommendedName>
        <fullName evidence="3">D-xylose 1-dehydrogenase (NADP(+), D-xylono-1,5-lactone-forming)</fullName>
        <ecNumber evidence="3">1.1.1.179</ecNumber>
    </recommendedName>
    <alternativeName>
        <fullName evidence="4">D-xylose-NADP dehydrogenase</fullName>
    </alternativeName>
</protein>
<evidence type="ECO:0000259" key="8">
    <source>
        <dbReference type="Pfam" id="PF22725"/>
    </source>
</evidence>
<dbReference type="GO" id="GO:0047837">
    <property type="term" value="F:D-xylose 1-dehydrogenase (NADP+) activity"/>
    <property type="evidence" value="ECO:0007669"/>
    <property type="project" value="UniProtKB-EC"/>
</dbReference>
<evidence type="ECO:0000256" key="4">
    <source>
        <dbReference type="ARBA" id="ARBA00042988"/>
    </source>
</evidence>
<dbReference type="Gene3D" id="3.40.50.720">
    <property type="entry name" value="NAD(P)-binding Rossmann-like Domain"/>
    <property type="match status" value="1"/>
</dbReference>
<evidence type="ECO:0000256" key="6">
    <source>
        <dbReference type="SAM" id="MobiDB-lite"/>
    </source>
</evidence>
<gene>
    <name evidence="9" type="ORF">D9619_006372</name>
</gene>
<keyword evidence="10" id="KW-1185">Reference proteome</keyword>
<evidence type="ECO:0000313" key="9">
    <source>
        <dbReference type="EMBL" id="KAF5316074.1"/>
    </source>
</evidence>
<feature type="compositionally biased region" description="Polar residues" evidence="6">
    <location>
        <begin position="9"/>
        <end position="20"/>
    </location>
</feature>
<dbReference type="InterPro" id="IPR050984">
    <property type="entry name" value="Gfo/Idh/MocA_domain"/>
</dbReference>
<feature type="region of interest" description="Disordered" evidence="6">
    <location>
        <begin position="1"/>
        <end position="20"/>
    </location>
</feature>
<feature type="domain" description="GFO/IDH/MocA-like oxidoreductase" evidence="8">
    <location>
        <begin position="196"/>
        <end position="329"/>
    </location>
</feature>
<evidence type="ECO:0000256" key="2">
    <source>
        <dbReference type="ARBA" id="ARBA00023002"/>
    </source>
</evidence>
<reference evidence="9 10" key="1">
    <citation type="journal article" date="2020" name="ISME J.">
        <title>Uncovering the hidden diversity of litter-decomposition mechanisms in mushroom-forming fungi.</title>
        <authorList>
            <person name="Floudas D."/>
            <person name="Bentzer J."/>
            <person name="Ahren D."/>
            <person name="Johansson T."/>
            <person name="Persson P."/>
            <person name="Tunlid A."/>
        </authorList>
    </citation>
    <scope>NUCLEOTIDE SEQUENCE [LARGE SCALE GENOMIC DNA]</scope>
    <source>
        <strain evidence="9 10">CBS 101986</strain>
    </source>
</reference>
<feature type="domain" description="Gfo/Idh/MocA-like oxidoreductase N-terminal" evidence="7">
    <location>
        <begin position="67"/>
        <end position="183"/>
    </location>
</feature>
<dbReference type="Gene3D" id="3.30.360.10">
    <property type="entry name" value="Dihydrodipicolinate Reductase, domain 2"/>
    <property type="match status" value="1"/>
</dbReference>
<evidence type="ECO:0000256" key="3">
    <source>
        <dbReference type="ARBA" id="ARBA00038984"/>
    </source>
</evidence>
<dbReference type="GO" id="GO:0000166">
    <property type="term" value="F:nucleotide binding"/>
    <property type="evidence" value="ECO:0007669"/>
    <property type="project" value="InterPro"/>
</dbReference>
<name>A0A8H5B3Q9_9AGAR</name>
<dbReference type="PANTHER" id="PTHR22604:SF105">
    <property type="entry name" value="TRANS-1,2-DIHYDROBENZENE-1,2-DIOL DEHYDROGENASE"/>
    <property type="match status" value="1"/>
</dbReference>
<proteinExistence type="inferred from homology"/>
<dbReference type="InterPro" id="IPR000683">
    <property type="entry name" value="Gfo/Idh/MocA-like_OxRdtase_N"/>
</dbReference>
<evidence type="ECO:0000259" key="7">
    <source>
        <dbReference type="Pfam" id="PF01408"/>
    </source>
</evidence>
<evidence type="ECO:0000313" key="10">
    <source>
        <dbReference type="Proteomes" id="UP000567179"/>
    </source>
</evidence>
<dbReference type="SUPFAM" id="SSF55347">
    <property type="entry name" value="Glyceraldehyde-3-phosphate dehydrogenase-like, C-terminal domain"/>
    <property type="match status" value="1"/>
</dbReference>
<dbReference type="OrthoDB" id="64915at2759"/>
<dbReference type="InterPro" id="IPR036291">
    <property type="entry name" value="NAD(P)-bd_dom_sf"/>
</dbReference>
<evidence type="ECO:0000256" key="1">
    <source>
        <dbReference type="ARBA" id="ARBA00010928"/>
    </source>
</evidence>
<dbReference type="PANTHER" id="PTHR22604">
    <property type="entry name" value="OXIDOREDUCTASES"/>
    <property type="match status" value="1"/>
</dbReference>
<dbReference type="EC" id="1.1.1.179" evidence="3"/>
<dbReference type="Proteomes" id="UP000567179">
    <property type="component" value="Unassembled WGS sequence"/>
</dbReference>
<comment type="catalytic activity">
    <reaction evidence="5">
        <text>D-xylose + NADP(+) = D-xylono-1,5-lactone + NADPH + H(+)</text>
        <dbReference type="Rhea" id="RHEA:22000"/>
        <dbReference type="ChEBI" id="CHEBI:15378"/>
        <dbReference type="ChEBI" id="CHEBI:15867"/>
        <dbReference type="ChEBI" id="CHEBI:53455"/>
        <dbReference type="ChEBI" id="CHEBI:57783"/>
        <dbReference type="ChEBI" id="CHEBI:58349"/>
        <dbReference type="EC" id="1.1.1.179"/>
    </reaction>
</comment>
<evidence type="ECO:0000256" key="5">
    <source>
        <dbReference type="ARBA" id="ARBA00049233"/>
    </source>
</evidence>
<keyword evidence="2" id="KW-0560">Oxidoreductase</keyword>